<comment type="pathway">
    <text evidence="3">Amino-acid biosynthesis; ergothioneine biosynthesis.</text>
</comment>
<keyword evidence="2" id="KW-0408">Iron</keyword>
<accession>A0A953HMN4</accession>
<name>A0A953HMN4_9BACT</name>
<dbReference type="InterPro" id="IPR042095">
    <property type="entry name" value="SUMF_sf"/>
</dbReference>
<feature type="domain" description="DinB-like" evidence="5">
    <location>
        <begin position="13"/>
        <end position="145"/>
    </location>
</feature>
<feature type="domain" description="Sulfatase-modifying factor enzyme-like" evidence="4">
    <location>
        <begin position="178"/>
        <end position="311"/>
    </location>
</feature>
<dbReference type="SUPFAM" id="SSF56436">
    <property type="entry name" value="C-type lectin-like"/>
    <property type="match status" value="1"/>
</dbReference>
<dbReference type="PANTHER" id="PTHR23150:SF36">
    <property type="entry name" value="HERCYNINE OXYGENASE"/>
    <property type="match status" value="1"/>
</dbReference>
<evidence type="ECO:0000256" key="2">
    <source>
        <dbReference type="ARBA" id="ARBA00023004"/>
    </source>
</evidence>
<evidence type="ECO:0000256" key="1">
    <source>
        <dbReference type="ARBA" id="ARBA00023002"/>
    </source>
</evidence>
<evidence type="ECO:0000313" key="6">
    <source>
        <dbReference type="EMBL" id="MBY5957904.1"/>
    </source>
</evidence>
<dbReference type="RefSeq" id="WP_222579424.1">
    <property type="nucleotide sequence ID" value="NZ_JAHVHU010000006.1"/>
</dbReference>
<dbReference type="EMBL" id="JAHVHU010000006">
    <property type="protein sequence ID" value="MBY5957904.1"/>
    <property type="molecule type" value="Genomic_DNA"/>
</dbReference>
<dbReference type="AlphaFoldDB" id="A0A953HMN4"/>
<organism evidence="6 7">
    <name type="scientific">Membranihabitans marinus</name>
    <dbReference type="NCBI Taxonomy" id="1227546"/>
    <lineage>
        <taxon>Bacteria</taxon>
        <taxon>Pseudomonadati</taxon>
        <taxon>Bacteroidota</taxon>
        <taxon>Saprospiria</taxon>
        <taxon>Saprospirales</taxon>
        <taxon>Saprospiraceae</taxon>
        <taxon>Membranihabitans</taxon>
    </lineage>
</organism>
<dbReference type="InterPro" id="IPR024775">
    <property type="entry name" value="DinB-like"/>
</dbReference>
<dbReference type="InterPro" id="IPR016187">
    <property type="entry name" value="CTDL_fold"/>
</dbReference>
<dbReference type="Pfam" id="PF12867">
    <property type="entry name" value="DinB_2"/>
    <property type="match status" value="1"/>
</dbReference>
<dbReference type="InterPro" id="IPR034660">
    <property type="entry name" value="DinB/YfiT-like"/>
</dbReference>
<comment type="caution">
    <text evidence="6">The sequence shown here is derived from an EMBL/GenBank/DDBJ whole genome shotgun (WGS) entry which is preliminary data.</text>
</comment>
<dbReference type="GO" id="GO:0052699">
    <property type="term" value="P:ergothioneine biosynthetic process"/>
    <property type="evidence" value="ECO:0007669"/>
    <property type="project" value="InterPro"/>
</dbReference>
<protein>
    <submittedName>
        <fullName evidence="6">Ergothioneine biosynthesis protein EgtB</fullName>
    </submittedName>
</protein>
<dbReference type="SUPFAM" id="SSF109854">
    <property type="entry name" value="DinB/YfiT-like putative metalloenzymes"/>
    <property type="match status" value="1"/>
</dbReference>
<sequence length="391" mass="45886">MSTNAREESLAYYQRVRNYTQALCEPLETEDFIPQPEPFVSPAKWHLGHTSWFFEQFILRRFSPAYKVYHEDFSFLFNSYYNQMGKRILRVNRGNMSRPAVAQVFDYRGYVDEAMTRLLESDLATAEVLELVTLGINHEQQHQELLITDMKYILGHQPLFPVYRDGYRLVDGTAQHSDWLSFEEGIAEIGYSGKGFSYDNESKRHKVYLSGYAIQNALVSNKEFMEFIEDGGYQNPVLWLDEGWTWVNDQKVQAPLYWHQVDGVWKYYTLSGLETVQPNEPVCHVSHYEAWAYAEWRGLRLPTEFEWEQAAEKINWGDRWEWTDSAYLPYPGFRKPEGAVGEYNGKFMVNQKVLRGASRATSPGHSRKTYRNFFQSKHQWQCTGIRLAKTL</sequence>
<keyword evidence="1" id="KW-0560">Oxidoreductase</keyword>
<keyword evidence="7" id="KW-1185">Reference proteome</keyword>
<proteinExistence type="predicted"/>
<evidence type="ECO:0000313" key="7">
    <source>
        <dbReference type="Proteomes" id="UP000753961"/>
    </source>
</evidence>
<dbReference type="InterPro" id="IPR017806">
    <property type="entry name" value="EgtB"/>
</dbReference>
<dbReference type="NCBIfam" id="TIGR03440">
    <property type="entry name" value="egtB_TIGR03440"/>
    <property type="match status" value="1"/>
</dbReference>
<dbReference type="InterPro" id="IPR005532">
    <property type="entry name" value="SUMF_dom"/>
</dbReference>
<evidence type="ECO:0000259" key="4">
    <source>
        <dbReference type="Pfam" id="PF03781"/>
    </source>
</evidence>
<dbReference type="Proteomes" id="UP000753961">
    <property type="component" value="Unassembled WGS sequence"/>
</dbReference>
<reference evidence="6" key="1">
    <citation type="submission" date="2021-06" db="EMBL/GenBank/DDBJ databases">
        <title>44 bacteria genomes isolated from Dapeng, Shenzhen.</title>
        <authorList>
            <person name="Zheng W."/>
            <person name="Yu S."/>
            <person name="Huang Y."/>
        </authorList>
    </citation>
    <scope>NUCLEOTIDE SEQUENCE</scope>
    <source>
        <strain evidence="6">DP5N28-2</strain>
    </source>
</reference>
<dbReference type="Gene3D" id="3.90.1580.10">
    <property type="entry name" value="paralog of FGE (formylglycine-generating enzyme)"/>
    <property type="match status" value="2"/>
</dbReference>
<evidence type="ECO:0000256" key="3">
    <source>
        <dbReference type="ARBA" id="ARBA00037882"/>
    </source>
</evidence>
<dbReference type="Pfam" id="PF03781">
    <property type="entry name" value="FGE-sulfatase"/>
    <property type="match status" value="1"/>
</dbReference>
<dbReference type="PANTHER" id="PTHR23150">
    <property type="entry name" value="SULFATASE MODIFYING FACTOR 1, 2"/>
    <property type="match status" value="1"/>
</dbReference>
<evidence type="ECO:0000259" key="5">
    <source>
        <dbReference type="Pfam" id="PF12867"/>
    </source>
</evidence>
<dbReference type="InterPro" id="IPR051043">
    <property type="entry name" value="Sulfatase_Mod_Factor_Kinase"/>
</dbReference>
<gene>
    <name evidence="6" type="primary">egtB</name>
    <name evidence="6" type="ORF">KUV50_07175</name>
</gene>